<organism evidence="9 10">
    <name type="scientific">Campylobacter californiensis</name>
    <dbReference type="NCBI Taxonomy" id="1032243"/>
    <lineage>
        <taxon>Bacteria</taxon>
        <taxon>Pseudomonadati</taxon>
        <taxon>Campylobacterota</taxon>
        <taxon>Epsilonproteobacteria</taxon>
        <taxon>Campylobacterales</taxon>
        <taxon>Campylobacteraceae</taxon>
        <taxon>Campylobacter</taxon>
    </lineage>
</organism>
<evidence type="ECO:0000256" key="5">
    <source>
        <dbReference type="ARBA" id="ARBA00022722"/>
    </source>
</evidence>
<keyword evidence="4 7" id="KW-0964">Secreted</keyword>
<evidence type="ECO:0000256" key="3">
    <source>
        <dbReference type="ARBA" id="ARBA00022214"/>
    </source>
</evidence>
<gene>
    <name evidence="9" type="ORF">CCAL9337_03705</name>
</gene>
<evidence type="ECO:0000256" key="8">
    <source>
        <dbReference type="PIRSR" id="PIRSR001013-1"/>
    </source>
</evidence>
<evidence type="ECO:0000313" key="10">
    <source>
        <dbReference type="Proteomes" id="UP000650616"/>
    </source>
</evidence>
<name>A0AAW3ZS40_9BACT</name>
<dbReference type="EC" id="3.1.27.-" evidence="7"/>
<dbReference type="PRINTS" id="PR00117">
    <property type="entry name" value="BARNASE"/>
</dbReference>
<dbReference type="InterPro" id="IPR016191">
    <property type="entry name" value="Ribonuclease/ribotoxin"/>
</dbReference>
<dbReference type="Pfam" id="PF00545">
    <property type="entry name" value="Ribonuclease"/>
    <property type="match status" value="1"/>
</dbReference>
<keyword evidence="6 7" id="KW-0378">Hydrolase</keyword>
<evidence type="ECO:0000256" key="6">
    <source>
        <dbReference type="ARBA" id="ARBA00022801"/>
    </source>
</evidence>
<comment type="caution">
    <text evidence="9">The sequence shown here is derived from an EMBL/GenBank/DDBJ whole genome shotgun (WGS) entry which is preliminary data.</text>
</comment>
<evidence type="ECO:0000313" key="9">
    <source>
        <dbReference type="EMBL" id="MBE3607835.1"/>
    </source>
</evidence>
<protein>
    <recommendedName>
        <fullName evidence="3 7">Ribonuclease</fullName>
        <ecNumber evidence="7">3.1.27.-</ecNumber>
    </recommendedName>
</protein>
<dbReference type="Gene3D" id="3.10.450.30">
    <property type="entry name" value="Microbial ribonucleases"/>
    <property type="match status" value="1"/>
</dbReference>
<comment type="similarity">
    <text evidence="2 7">Belongs to the ribonuclease N1/T1 family.</text>
</comment>
<accession>A0AAW3ZS40</accession>
<evidence type="ECO:0000256" key="7">
    <source>
        <dbReference type="PIRNR" id="PIRNR001013"/>
    </source>
</evidence>
<keyword evidence="5 7" id="KW-0540">Nuclease</keyword>
<dbReference type="GO" id="GO:0003723">
    <property type="term" value="F:RNA binding"/>
    <property type="evidence" value="ECO:0007669"/>
    <property type="project" value="UniProtKB-UniRule"/>
</dbReference>
<dbReference type="Proteomes" id="UP000650616">
    <property type="component" value="Unassembled WGS sequence"/>
</dbReference>
<keyword evidence="7" id="KW-0732">Signal</keyword>
<evidence type="ECO:0000256" key="1">
    <source>
        <dbReference type="ARBA" id="ARBA00004613"/>
    </source>
</evidence>
<dbReference type="GO" id="GO:0004521">
    <property type="term" value="F:RNA endonuclease activity"/>
    <property type="evidence" value="ECO:0007669"/>
    <property type="project" value="UniProtKB-UniRule"/>
</dbReference>
<dbReference type="AlphaFoldDB" id="A0AAW3ZS40"/>
<reference evidence="9 10" key="1">
    <citation type="submission" date="2015-08" db="EMBL/GenBank/DDBJ databases">
        <title>Comparative genomics of the Campylobacter concisus group.</title>
        <authorList>
            <person name="Yee E."/>
            <person name="Chapman M.H."/>
            <person name="Huynh S."/>
            <person name="Bono J.L."/>
            <person name="On S.L."/>
            <person name="St Leger J."/>
            <person name="Foster G."/>
            <person name="Parker C.T."/>
            <person name="Miller W.G."/>
        </authorList>
    </citation>
    <scope>NUCLEOTIDE SEQUENCE [LARGE SCALE GENOMIC DNA]</scope>
    <source>
        <strain evidence="9 10">RM9337</strain>
    </source>
</reference>
<dbReference type="GO" id="GO:0005576">
    <property type="term" value="C:extracellular region"/>
    <property type="evidence" value="ECO:0007669"/>
    <property type="project" value="UniProtKB-SubCell"/>
</dbReference>
<feature type="signal peptide" evidence="7">
    <location>
        <begin position="1"/>
        <end position="22"/>
    </location>
</feature>
<sequence length="153" mass="17672">MNKKTILSLVFLLAVSINFFINQPSNTPNQIQQTQINIDKNGVYTSKKEVASYVFYYKHLPNNYITKKEALKLGWQANKGNLWEVAKGKSIGGDVFRNFERKLPEAKGRIWREADIDYKGGKRGAKRIVFSNDGLIFYTADHYESFEQVKNEK</sequence>
<feature type="active site" description="Proton acceptor" evidence="8">
    <location>
        <position position="113"/>
    </location>
</feature>
<dbReference type="InterPro" id="IPR000026">
    <property type="entry name" value="N1-like"/>
</dbReference>
<dbReference type="InterPro" id="IPR001887">
    <property type="entry name" value="Barnase"/>
</dbReference>
<feature type="active site" description="Proton donor" evidence="8">
    <location>
        <position position="142"/>
    </location>
</feature>
<comment type="subcellular location">
    <subcellularLocation>
        <location evidence="1 7">Secreted</location>
    </subcellularLocation>
</comment>
<feature type="chain" id="PRO_5043116006" description="Ribonuclease" evidence="7">
    <location>
        <begin position="23"/>
        <end position="153"/>
    </location>
</feature>
<proteinExistence type="inferred from homology"/>
<dbReference type="EMBL" id="LIWG01000003">
    <property type="protein sequence ID" value="MBE3607835.1"/>
    <property type="molecule type" value="Genomic_DNA"/>
</dbReference>
<keyword evidence="10" id="KW-1185">Reference proteome</keyword>
<dbReference type="SUPFAM" id="SSF53933">
    <property type="entry name" value="Microbial ribonucleases"/>
    <property type="match status" value="1"/>
</dbReference>
<dbReference type="GO" id="GO:0016787">
    <property type="term" value="F:hydrolase activity"/>
    <property type="evidence" value="ECO:0007669"/>
    <property type="project" value="UniProtKB-KW"/>
</dbReference>
<evidence type="ECO:0000256" key="2">
    <source>
        <dbReference type="ARBA" id="ARBA00009006"/>
    </source>
</evidence>
<keyword evidence="7" id="KW-0255">Endonuclease</keyword>
<dbReference type="RefSeq" id="WP_170015841.1">
    <property type="nucleotide sequence ID" value="NZ_CP012545.1"/>
</dbReference>
<evidence type="ECO:0000256" key="4">
    <source>
        <dbReference type="ARBA" id="ARBA00022525"/>
    </source>
</evidence>
<dbReference type="PIRSF" id="PIRSF001013">
    <property type="entry name" value="Barnase"/>
    <property type="match status" value="1"/>
</dbReference>